<comment type="similarity">
    <text evidence="1">Belongs to the GASA family.</text>
</comment>
<evidence type="ECO:0000313" key="5">
    <source>
        <dbReference type="EMBL" id="KAA3476318.1"/>
    </source>
</evidence>
<proteinExistence type="inferred from homology"/>
<feature type="domain" description="ABC transporter" evidence="4">
    <location>
        <begin position="122"/>
        <end position="213"/>
    </location>
</feature>
<evidence type="ECO:0000259" key="4">
    <source>
        <dbReference type="Pfam" id="PF00005"/>
    </source>
</evidence>
<evidence type="ECO:0000256" key="2">
    <source>
        <dbReference type="ARBA" id="ARBA00022941"/>
    </source>
</evidence>
<feature type="chain" id="PRO_5023020997" evidence="3">
    <location>
        <begin position="24"/>
        <end position="315"/>
    </location>
</feature>
<dbReference type="Gene3D" id="3.40.50.300">
    <property type="entry name" value="P-loop containing nucleotide triphosphate hydrolases"/>
    <property type="match status" value="1"/>
</dbReference>
<dbReference type="EMBL" id="SMMG02000004">
    <property type="protein sequence ID" value="KAA3476318.1"/>
    <property type="molecule type" value="Genomic_DNA"/>
</dbReference>
<reference evidence="6" key="1">
    <citation type="journal article" date="2019" name="Plant Biotechnol. J.">
        <title>Genome sequencing of the Australian wild diploid species Gossypium australe highlights disease resistance and delayed gland morphogenesis.</title>
        <authorList>
            <person name="Cai Y."/>
            <person name="Cai X."/>
            <person name="Wang Q."/>
            <person name="Wang P."/>
            <person name="Zhang Y."/>
            <person name="Cai C."/>
            <person name="Xu Y."/>
            <person name="Wang K."/>
            <person name="Zhou Z."/>
            <person name="Wang C."/>
            <person name="Geng S."/>
            <person name="Li B."/>
            <person name="Dong Q."/>
            <person name="Hou Y."/>
            <person name="Wang H."/>
            <person name="Ai P."/>
            <person name="Liu Z."/>
            <person name="Yi F."/>
            <person name="Sun M."/>
            <person name="An G."/>
            <person name="Cheng J."/>
            <person name="Zhang Y."/>
            <person name="Shi Q."/>
            <person name="Xie Y."/>
            <person name="Shi X."/>
            <person name="Chang Y."/>
            <person name="Huang F."/>
            <person name="Chen Y."/>
            <person name="Hong S."/>
            <person name="Mi L."/>
            <person name="Sun Q."/>
            <person name="Zhang L."/>
            <person name="Zhou B."/>
            <person name="Peng R."/>
            <person name="Zhang X."/>
            <person name="Liu F."/>
        </authorList>
    </citation>
    <scope>NUCLEOTIDE SEQUENCE [LARGE SCALE GENOMIC DNA]</scope>
    <source>
        <strain evidence="6">cv. PA1801</strain>
    </source>
</reference>
<dbReference type="Pfam" id="PF02704">
    <property type="entry name" value="GASA"/>
    <property type="match status" value="2"/>
</dbReference>
<dbReference type="InterPro" id="IPR027417">
    <property type="entry name" value="P-loop_NTPase"/>
</dbReference>
<protein>
    <submittedName>
        <fullName evidence="5">Gibberellin-regulated protein 11-like</fullName>
    </submittedName>
</protein>
<feature type="signal peptide" evidence="3">
    <location>
        <begin position="1"/>
        <end position="23"/>
    </location>
</feature>
<evidence type="ECO:0000256" key="3">
    <source>
        <dbReference type="SAM" id="SignalP"/>
    </source>
</evidence>
<dbReference type="OrthoDB" id="625265at2759"/>
<keyword evidence="2" id="KW-0939">Gibberellin signaling pathway</keyword>
<dbReference type="Proteomes" id="UP000325315">
    <property type="component" value="Unassembled WGS sequence"/>
</dbReference>
<dbReference type="InterPro" id="IPR003439">
    <property type="entry name" value="ABC_transporter-like_ATP-bd"/>
</dbReference>
<dbReference type="GO" id="GO:0009740">
    <property type="term" value="P:gibberellic acid mediated signaling pathway"/>
    <property type="evidence" value="ECO:0007669"/>
    <property type="project" value="UniProtKB-KW"/>
</dbReference>
<dbReference type="GO" id="GO:0016887">
    <property type="term" value="F:ATP hydrolysis activity"/>
    <property type="evidence" value="ECO:0007669"/>
    <property type="project" value="InterPro"/>
</dbReference>
<accession>A0A5B6W509</accession>
<evidence type="ECO:0000256" key="1">
    <source>
        <dbReference type="ARBA" id="ARBA00010582"/>
    </source>
</evidence>
<comment type="caution">
    <text evidence="5">The sequence shown here is derived from an EMBL/GenBank/DDBJ whole genome shotgun (WGS) entry which is preliminary data.</text>
</comment>
<dbReference type="AlphaFoldDB" id="A0A5B6W509"/>
<dbReference type="PANTHER" id="PTHR23201:SF67">
    <property type="entry name" value="GIBBERELLIN-REGULATED PROTEIN 11-LIKE"/>
    <property type="match status" value="1"/>
</dbReference>
<dbReference type="PANTHER" id="PTHR23201">
    <property type="entry name" value="EXTENSIN, PROLINE-RICH PROTEIN"/>
    <property type="match status" value="1"/>
</dbReference>
<name>A0A5B6W509_9ROSI</name>
<dbReference type="Pfam" id="PF00005">
    <property type="entry name" value="ABC_tran"/>
    <property type="match status" value="1"/>
</dbReference>
<sequence>MAIFKAFIASLLISLLLLQLVAADQLVTSASKRKGTAPPKKIDCGGACAARCRLSSRPHLCKRACGTCCARCNCVPPGTAGNQEMCPCYASLTTHGGRRKKPTLPRILLNDVSCMRNAQKILRHVNGSVHDGGALVLKGSNDSGKTTFLCMLAGFSRPSAGQILWNDHDISQSGIFHQYKLQLNWLSLKDAVKEKFTVLDNVQWFEVLEATMAISNTLLATLLISHLLLLGFVESSSDPMVITNMVEQSFTDDKIDCDEACKERCKLSSRPNLCKRACGTCCDRCNCVPPGTSGNYDVCPCYRDMTTHGGKHKCP</sequence>
<dbReference type="GO" id="GO:0005524">
    <property type="term" value="F:ATP binding"/>
    <property type="evidence" value="ECO:0007669"/>
    <property type="project" value="InterPro"/>
</dbReference>
<evidence type="ECO:0000313" key="6">
    <source>
        <dbReference type="Proteomes" id="UP000325315"/>
    </source>
</evidence>
<keyword evidence="3" id="KW-0732">Signal</keyword>
<organism evidence="5 6">
    <name type="scientific">Gossypium australe</name>
    <dbReference type="NCBI Taxonomy" id="47621"/>
    <lineage>
        <taxon>Eukaryota</taxon>
        <taxon>Viridiplantae</taxon>
        <taxon>Streptophyta</taxon>
        <taxon>Embryophyta</taxon>
        <taxon>Tracheophyta</taxon>
        <taxon>Spermatophyta</taxon>
        <taxon>Magnoliopsida</taxon>
        <taxon>eudicotyledons</taxon>
        <taxon>Gunneridae</taxon>
        <taxon>Pentapetalae</taxon>
        <taxon>rosids</taxon>
        <taxon>malvids</taxon>
        <taxon>Malvales</taxon>
        <taxon>Malvaceae</taxon>
        <taxon>Malvoideae</taxon>
        <taxon>Gossypium</taxon>
    </lineage>
</organism>
<dbReference type="InterPro" id="IPR003854">
    <property type="entry name" value="GASA"/>
</dbReference>
<dbReference type="SUPFAM" id="SSF52540">
    <property type="entry name" value="P-loop containing nucleoside triphosphate hydrolases"/>
    <property type="match status" value="1"/>
</dbReference>
<keyword evidence="6" id="KW-1185">Reference proteome</keyword>
<gene>
    <name evidence="5" type="ORF">EPI10_010310</name>
</gene>